<dbReference type="Proteomes" id="UP000658980">
    <property type="component" value="Unassembled WGS sequence"/>
</dbReference>
<reference evidence="6 7" key="1">
    <citation type="submission" date="2020-08" db="EMBL/GenBank/DDBJ databases">
        <title>A Genomic Blueprint of the Chicken Gut Microbiome.</title>
        <authorList>
            <person name="Gilroy R."/>
            <person name="Ravi A."/>
            <person name="Getino M."/>
            <person name="Pursley I."/>
            <person name="Horton D.L."/>
            <person name="Alikhan N.-F."/>
            <person name="Baker D."/>
            <person name="Gharbi K."/>
            <person name="Hall N."/>
            <person name="Watson M."/>
            <person name="Adriaenssens E.M."/>
            <person name="Foster-Nyarko E."/>
            <person name="Jarju S."/>
            <person name="Secka A."/>
            <person name="Antonio M."/>
            <person name="Oren A."/>
            <person name="Chaudhuri R."/>
            <person name="La Ragione R.M."/>
            <person name="Hildebrand F."/>
            <person name="Pallen M.J."/>
        </authorList>
    </citation>
    <scope>NUCLEOTIDE SEQUENCE [LARGE SCALE GENOMIC DNA]</scope>
    <source>
        <strain evidence="6 7">Sa1BUA13</strain>
    </source>
</reference>
<evidence type="ECO:0000313" key="6">
    <source>
        <dbReference type="EMBL" id="MBD8013421.1"/>
    </source>
</evidence>
<dbReference type="PROSITE" id="PS50990">
    <property type="entry name" value="PEPTIDASE_C39"/>
    <property type="match status" value="1"/>
</dbReference>
<dbReference type="PROSITE" id="PS50005">
    <property type="entry name" value="TPR"/>
    <property type="match status" value="3"/>
</dbReference>
<dbReference type="Gene3D" id="1.25.40.10">
    <property type="entry name" value="Tetratricopeptide repeat domain"/>
    <property type="match status" value="6"/>
</dbReference>
<evidence type="ECO:0000259" key="5">
    <source>
        <dbReference type="PROSITE" id="PS50990"/>
    </source>
</evidence>
<gene>
    <name evidence="6" type="ORF">H9630_01225</name>
</gene>
<dbReference type="Pfam" id="PF14559">
    <property type="entry name" value="TPR_19"/>
    <property type="match status" value="1"/>
</dbReference>
<accession>A0ABR8W9D9</accession>
<dbReference type="SUPFAM" id="SSF48452">
    <property type="entry name" value="TPR-like"/>
    <property type="match status" value="4"/>
</dbReference>
<name>A0ABR8W9D9_9BACL</name>
<evidence type="ECO:0000256" key="3">
    <source>
        <dbReference type="PROSITE-ProRule" id="PRU00339"/>
    </source>
</evidence>
<organism evidence="6 7">
    <name type="scientific">Planococcus wigleyi</name>
    <dbReference type="NCBI Taxonomy" id="2762216"/>
    <lineage>
        <taxon>Bacteria</taxon>
        <taxon>Bacillati</taxon>
        <taxon>Bacillota</taxon>
        <taxon>Bacilli</taxon>
        <taxon>Bacillales</taxon>
        <taxon>Caryophanaceae</taxon>
        <taxon>Planococcus</taxon>
    </lineage>
</organism>
<evidence type="ECO:0000313" key="7">
    <source>
        <dbReference type="Proteomes" id="UP000658980"/>
    </source>
</evidence>
<dbReference type="InterPro" id="IPR005074">
    <property type="entry name" value="Peptidase_C39"/>
</dbReference>
<comment type="caution">
    <text evidence="6">The sequence shown here is derived from an EMBL/GenBank/DDBJ whole genome shotgun (WGS) entry which is preliminary data.</text>
</comment>
<keyword evidence="4" id="KW-0175">Coiled coil</keyword>
<dbReference type="InterPro" id="IPR011990">
    <property type="entry name" value="TPR-like_helical_dom_sf"/>
</dbReference>
<dbReference type="Pfam" id="PF13174">
    <property type="entry name" value="TPR_6"/>
    <property type="match status" value="1"/>
</dbReference>
<dbReference type="PANTHER" id="PTHR45586">
    <property type="entry name" value="TPR REPEAT-CONTAINING PROTEIN PA4667"/>
    <property type="match status" value="1"/>
</dbReference>
<dbReference type="RefSeq" id="WP_191713672.1">
    <property type="nucleotide sequence ID" value="NZ_JACSPU010000001.1"/>
</dbReference>
<dbReference type="SMART" id="SM00028">
    <property type="entry name" value="TPR"/>
    <property type="match status" value="8"/>
</dbReference>
<dbReference type="Gene3D" id="3.90.70.10">
    <property type="entry name" value="Cysteine proteinases"/>
    <property type="match status" value="1"/>
</dbReference>
<feature type="domain" description="Peptidase C39" evidence="5">
    <location>
        <begin position="305"/>
        <end position="433"/>
    </location>
</feature>
<protein>
    <submittedName>
        <fullName evidence="6">Tetratricopeptide repeat protein</fullName>
    </submittedName>
</protein>
<feature type="repeat" description="TPR" evidence="3">
    <location>
        <begin position="723"/>
        <end position="756"/>
    </location>
</feature>
<proteinExistence type="predicted"/>
<dbReference type="EMBL" id="JACSPU010000001">
    <property type="protein sequence ID" value="MBD8013421.1"/>
    <property type="molecule type" value="Genomic_DNA"/>
</dbReference>
<evidence type="ECO:0000256" key="1">
    <source>
        <dbReference type="ARBA" id="ARBA00022737"/>
    </source>
</evidence>
<feature type="repeat" description="TPR" evidence="3">
    <location>
        <begin position="655"/>
        <end position="688"/>
    </location>
</feature>
<dbReference type="Pfam" id="PF13181">
    <property type="entry name" value="TPR_8"/>
    <property type="match status" value="2"/>
</dbReference>
<evidence type="ECO:0000256" key="4">
    <source>
        <dbReference type="SAM" id="Coils"/>
    </source>
</evidence>
<evidence type="ECO:0000256" key="2">
    <source>
        <dbReference type="ARBA" id="ARBA00022803"/>
    </source>
</evidence>
<sequence length="1383" mass="157515">MKATGIQTAQQAVEAIRQLWAGRSIRKLRAFLGELETEDDFYRLMRLTDQADLYTYSHLLATQAHKRFGTLRTFTWSCARLLETGRSLEAEERMMGRLQGISSANDSVEELASAHQLLLRVFAQLNRLPEAKAQLDRYAELKGFVWPDLEGFYFIHSGEWAEAEQVLEKVLSDDVTERSSYVRLQYADVLAMTGRPKESLGVLEHGEQIEPGTWTYRADIIRTLFFLGYYEKTLDLITAYNEENPYHVHRPSFIYMTAEALYKLERWEELKAWVADHPKVLEKSVYGKGEIRKEAERRELQLTPNIQKLNYCVPASLALMLEAYGMKKGQDEIAEHVFDVTGSDLQKTMEYMEMLGFTARYFKGTIDVYKKLIDAGIPVLLSMMIENNAHVQVVIGYDDRLQALIIQDPNDLGPYLLSYQDVADTFKLTDSLSMVFLMPEQLEMLELLDSKQHDFFNELFTIWGDDTKGRDKNRSIEFLKAHPDERYAAVVGLVTLFSEEAKALHSTWLEKIHQDLGKEDGEVALLAAHMHYQKDETEQALASLALVKEKNSPYALFLKAAILMSRNEHQKAIPLLKRSIELDNYQPMAYSHLARCYLEVGKTYQAFKWSGIALDQVPNDISTRITHSLIQYESGAYEKALARFRELSDEQPEDGYFIYEMGRCLLALGEEENAIEAFGRARDIDPKEPFSYLRIAEIHLAAKDWPEAESVLHAGIANCETADVLHQYLGHLDMEKEQYQEAEAEYRKSLEMDPNDLFTATHIAHALLKQQKMAELGKWVAHYAESGDTDYFVRTAAMLWQESEDDAGKALALDLLENGMARVALDLHEMAEQYADFGEAPQFRSRLFDFFKGLREKKADALLLCYEASLYELEDHQRYAQILYSQAAELEGLALALYRLGLLAEQAGKWNEALAHFTKCAEAEAGFTGAHEGLMRTHLALENKTQAFTAALHVLENEPLLLDLGELFGLIDNETQLAAVENSLKKVSLQVPEEWLLAAQAHIAEKKGDLSGAESLFQQAKAVNGAYPSHYQHIEFCVRQGDVKRAVGLLEELIAEHPDEEGLYAEYVRLLMDMRKTGDLHKRLRKRLKGEELAMAQTYSADQLAEWVDEEDEEAPKHFIRRLRDKSRRFLMLSNVISLYLEAMKNFKDSEVPVLHLADFYMNRGMADDAAKELAPFVKRTGHFGAAKALLQATLQEANEKQSEKLLNKAIKQAKQLHLEQPADIDIVLWQGDMAAVLGEIAQAEAYYEQAIALNPYHSESYVRLLHLLAEHQPEDAKRFESRLPEELQVNEWIRLSLAMIYTTMGDSAAATERLLALQDDEPTYLPVGYELARAAMKAGQPTRAKELLSQLFNTEGGEQFIETAIEEELFEEILEDVFAVGV</sequence>
<keyword evidence="1" id="KW-0677">Repeat</keyword>
<feature type="coiled-coil region" evidence="4">
    <location>
        <begin position="725"/>
        <end position="752"/>
    </location>
</feature>
<dbReference type="Pfam" id="PF13529">
    <property type="entry name" value="Peptidase_C39_2"/>
    <property type="match status" value="1"/>
</dbReference>
<dbReference type="InterPro" id="IPR019734">
    <property type="entry name" value="TPR_rpt"/>
</dbReference>
<dbReference type="InterPro" id="IPR039564">
    <property type="entry name" value="Peptidase_C39-like"/>
</dbReference>
<dbReference type="InterPro" id="IPR051012">
    <property type="entry name" value="CellSynth/LPSAsmb/PSIAsmb"/>
</dbReference>
<dbReference type="PANTHER" id="PTHR45586:SF1">
    <property type="entry name" value="LIPOPOLYSACCHARIDE ASSEMBLY PROTEIN B"/>
    <property type="match status" value="1"/>
</dbReference>
<keyword evidence="2 3" id="KW-0802">TPR repeat</keyword>
<feature type="repeat" description="TPR" evidence="3">
    <location>
        <begin position="1225"/>
        <end position="1258"/>
    </location>
</feature>
<keyword evidence="7" id="KW-1185">Reference proteome</keyword>